<dbReference type="InParanoid" id="S8FTR3"/>
<dbReference type="InterPro" id="IPR032675">
    <property type="entry name" value="LRR_dom_sf"/>
</dbReference>
<name>S8FTR3_FOMSC</name>
<dbReference type="OrthoDB" id="2595178at2759"/>
<dbReference type="AlphaFoldDB" id="S8FTR3"/>
<accession>S8FTR3</accession>
<evidence type="ECO:0000313" key="1">
    <source>
        <dbReference type="EMBL" id="EPT01580.1"/>
    </source>
</evidence>
<dbReference type="EMBL" id="KE504141">
    <property type="protein sequence ID" value="EPT01580.1"/>
    <property type="molecule type" value="Genomic_DNA"/>
</dbReference>
<gene>
    <name evidence="1" type="ORF">FOMPIDRAFT_1036256</name>
</gene>
<dbReference type="HOGENOM" id="CLU_035065_0_0_1"/>
<reference evidence="1 2" key="1">
    <citation type="journal article" date="2012" name="Science">
        <title>The Paleozoic origin of enzymatic lignin decomposition reconstructed from 31 fungal genomes.</title>
        <authorList>
            <person name="Floudas D."/>
            <person name="Binder M."/>
            <person name="Riley R."/>
            <person name="Barry K."/>
            <person name="Blanchette R.A."/>
            <person name="Henrissat B."/>
            <person name="Martinez A.T."/>
            <person name="Otillar R."/>
            <person name="Spatafora J.W."/>
            <person name="Yadav J.S."/>
            <person name="Aerts A."/>
            <person name="Benoit I."/>
            <person name="Boyd A."/>
            <person name="Carlson A."/>
            <person name="Copeland A."/>
            <person name="Coutinho P.M."/>
            <person name="de Vries R.P."/>
            <person name="Ferreira P."/>
            <person name="Findley K."/>
            <person name="Foster B."/>
            <person name="Gaskell J."/>
            <person name="Glotzer D."/>
            <person name="Gorecki P."/>
            <person name="Heitman J."/>
            <person name="Hesse C."/>
            <person name="Hori C."/>
            <person name="Igarashi K."/>
            <person name="Jurgens J.A."/>
            <person name="Kallen N."/>
            <person name="Kersten P."/>
            <person name="Kohler A."/>
            <person name="Kuees U."/>
            <person name="Kumar T.K.A."/>
            <person name="Kuo A."/>
            <person name="LaButti K."/>
            <person name="Larrondo L.F."/>
            <person name="Lindquist E."/>
            <person name="Ling A."/>
            <person name="Lombard V."/>
            <person name="Lucas S."/>
            <person name="Lundell T."/>
            <person name="Martin R."/>
            <person name="McLaughlin D.J."/>
            <person name="Morgenstern I."/>
            <person name="Morin E."/>
            <person name="Murat C."/>
            <person name="Nagy L.G."/>
            <person name="Nolan M."/>
            <person name="Ohm R.A."/>
            <person name="Patyshakuliyeva A."/>
            <person name="Rokas A."/>
            <person name="Ruiz-Duenas F.J."/>
            <person name="Sabat G."/>
            <person name="Salamov A."/>
            <person name="Samejima M."/>
            <person name="Schmutz J."/>
            <person name="Slot J.C."/>
            <person name="St John F."/>
            <person name="Stenlid J."/>
            <person name="Sun H."/>
            <person name="Sun S."/>
            <person name="Syed K."/>
            <person name="Tsang A."/>
            <person name="Wiebenga A."/>
            <person name="Young D."/>
            <person name="Pisabarro A."/>
            <person name="Eastwood D.C."/>
            <person name="Martin F."/>
            <person name="Cullen D."/>
            <person name="Grigoriev I.V."/>
            <person name="Hibbett D.S."/>
        </authorList>
    </citation>
    <scope>NUCLEOTIDE SEQUENCE</scope>
    <source>
        <strain evidence="2">FP-58527</strain>
    </source>
</reference>
<organism evidence="1 2">
    <name type="scientific">Fomitopsis schrenkii</name>
    <name type="common">Brown rot fungus</name>
    <dbReference type="NCBI Taxonomy" id="2126942"/>
    <lineage>
        <taxon>Eukaryota</taxon>
        <taxon>Fungi</taxon>
        <taxon>Dikarya</taxon>
        <taxon>Basidiomycota</taxon>
        <taxon>Agaricomycotina</taxon>
        <taxon>Agaricomycetes</taxon>
        <taxon>Polyporales</taxon>
        <taxon>Fomitopsis</taxon>
    </lineage>
</organism>
<sequence>MAMAVYSATPAIILLQPRPLSRAAGRFTLLPLLPHRREMTPLPGEVWTKILKYAFDHYDTDTEKPHPRREELKRGLLVLSKDLHDVALPLFYAYVALGSLSALEKFTHHVRLCDKKWDSIRRIPYSTPGRWVQHIDLRDIDICLASELLHADTLLTALFPLLPFLRRCALNPSLALSRRATMALGSRYEIAHLRVLKGLRLKCSVRTSDDHLVDLVRACVNIEELTIIGTGIDVTDFDAPGEWDDAGSPTILELPRLHKLVMLSMPYSPLMHALLHTPLPALRHLTVTPYDEGYVPASLVPQFIFAHGKRLTSLHFFTMKTWPAMLLPSPTTLLQTCPNLSHLSLETPLPVLTLRKSDPDHPLHILSIPRPNPEFLAVLEALLPKMPALKIVRARDVRWLRPGMSLRAQQAGTQGELVEWRRRLSRRSVQVVDSEWKTGLE</sequence>
<dbReference type="Proteomes" id="UP000015241">
    <property type="component" value="Unassembled WGS sequence"/>
</dbReference>
<evidence type="ECO:0008006" key="3">
    <source>
        <dbReference type="Google" id="ProtNLM"/>
    </source>
</evidence>
<dbReference type="SUPFAM" id="SSF52047">
    <property type="entry name" value="RNI-like"/>
    <property type="match status" value="1"/>
</dbReference>
<keyword evidence="2" id="KW-1185">Reference proteome</keyword>
<proteinExistence type="predicted"/>
<protein>
    <recommendedName>
        <fullName evidence="3">F-box domain-containing protein</fullName>
    </recommendedName>
</protein>
<dbReference type="eggNOG" id="ENOG502SJ68">
    <property type="taxonomic scope" value="Eukaryota"/>
</dbReference>
<dbReference type="Gene3D" id="3.80.10.10">
    <property type="entry name" value="Ribonuclease Inhibitor"/>
    <property type="match status" value="1"/>
</dbReference>
<dbReference type="STRING" id="743788.S8FTR3"/>
<evidence type="ECO:0000313" key="2">
    <source>
        <dbReference type="Proteomes" id="UP000015241"/>
    </source>
</evidence>